<sequence>MKKIFWVLGVFGAIYALDLQQINKDINLNQQKIQKKENEKNQITNLLQKLGNEINNNRRKIRDYHLQILRLQENINSNQGKNLNEEKILEQYKNLLKQLQDQKQEIRQKIVKILINDASFLILLNEKNPTSPDDIILQEMFKSLGKQSQEKILLLTDQENLINQKIQETTEGIQALNASINLQMSKKKSLQKILSEQKALEKTLHQDLSTYNKKLEQINNERKSLDLILSNLNILKQNTQRELEEKRKQQEKEVSIKKSQKKDSIIDAPLEVKQVANSYKMLSTAKYKGKKTIAPLENFTVEQKFGTYFDPVYKLKVFNEAVILVSKTPNAVVRSIFDGKVVYAKEVPILKKVVIIENKEGMHTIYSQLDKIAPTIKVGLKIQKGYIIGRVEQKLSFEITQKDKHIDPLEVISQKNQQ</sequence>
<accession>D3UGM7</accession>
<gene>
    <name evidence="3" type="ordered locus">HMU03860</name>
</gene>
<dbReference type="RefSeq" id="WP_013022739.1">
    <property type="nucleotide sequence ID" value="NC_013949.1"/>
</dbReference>
<dbReference type="Proteomes" id="UP000001522">
    <property type="component" value="Chromosome"/>
</dbReference>
<feature type="coiled-coil region" evidence="1">
    <location>
        <begin position="201"/>
        <end position="260"/>
    </location>
</feature>
<dbReference type="EMBL" id="FN555004">
    <property type="protein sequence ID" value="CBG39648.1"/>
    <property type="molecule type" value="Genomic_DNA"/>
</dbReference>
<dbReference type="HOGENOM" id="CLU_688449_0_0_7"/>
<dbReference type="Pfam" id="PF01551">
    <property type="entry name" value="Peptidase_M23"/>
    <property type="match status" value="1"/>
</dbReference>
<feature type="coiled-coil region" evidence="1">
    <location>
        <begin position="19"/>
        <end position="116"/>
    </location>
</feature>
<feature type="domain" description="M23ase beta-sheet core" evidence="2">
    <location>
        <begin position="327"/>
        <end position="408"/>
    </location>
</feature>
<dbReference type="InterPro" id="IPR011055">
    <property type="entry name" value="Dup_hybrid_motif"/>
</dbReference>
<reference evidence="3 4" key="1">
    <citation type="journal article" date="2010" name="BMC Genomics">
        <title>Comparative genomics and proteomics of Helicobacter mustelae, an ulcerogenic and carcinogenic gastric pathogen.</title>
        <authorList>
            <person name="O'Toole P.W."/>
            <person name="Snelling W.J."/>
            <person name="Canchaya C."/>
            <person name="Forde B.M."/>
            <person name="Hardie K.R."/>
            <person name="Josenhans C."/>
            <person name="Graham R.L.J."/>
            <person name="McMullan G."/>
            <person name="Parkhill J."/>
            <person name="Belda E."/>
            <person name="Bentley S.D."/>
        </authorList>
    </citation>
    <scope>NUCLEOTIDE SEQUENCE [LARGE SCALE GENOMIC DNA]</scope>
    <source>
        <strain evidence="4">ATCC 43772 / LMG 18044 / NCTC 12198 / 12198</strain>
    </source>
</reference>
<evidence type="ECO:0000259" key="2">
    <source>
        <dbReference type="Pfam" id="PF01551"/>
    </source>
</evidence>
<dbReference type="AlphaFoldDB" id="D3UGM7"/>
<keyword evidence="4" id="KW-1185">Reference proteome</keyword>
<dbReference type="InterPro" id="IPR016047">
    <property type="entry name" value="M23ase_b-sheet_dom"/>
</dbReference>
<evidence type="ECO:0000313" key="4">
    <source>
        <dbReference type="Proteomes" id="UP000001522"/>
    </source>
</evidence>
<evidence type="ECO:0000313" key="3">
    <source>
        <dbReference type="EMBL" id="CBG39648.1"/>
    </source>
</evidence>
<dbReference type="CDD" id="cd12797">
    <property type="entry name" value="M23_peptidase"/>
    <property type="match status" value="1"/>
</dbReference>
<evidence type="ECO:0000256" key="1">
    <source>
        <dbReference type="SAM" id="Coils"/>
    </source>
</evidence>
<dbReference type="eggNOG" id="COG4942">
    <property type="taxonomic scope" value="Bacteria"/>
</dbReference>
<dbReference type="KEGG" id="hms:HMU03860"/>
<proteinExistence type="predicted"/>
<protein>
    <submittedName>
        <fullName evidence="3">Putative metallopeptidase</fullName>
    </submittedName>
</protein>
<organism evidence="3 4">
    <name type="scientific">Helicobacter mustelae (strain ATCC 43772 / CCUG 25715 / CIP 103759 / LMG 18044 / NCTC 12198 / R85-136P)</name>
    <name type="common">Campylobacter mustelae</name>
    <dbReference type="NCBI Taxonomy" id="679897"/>
    <lineage>
        <taxon>Bacteria</taxon>
        <taxon>Pseudomonadati</taxon>
        <taxon>Campylobacterota</taxon>
        <taxon>Epsilonproteobacteria</taxon>
        <taxon>Campylobacterales</taxon>
        <taxon>Helicobacteraceae</taxon>
        <taxon>Helicobacter</taxon>
    </lineage>
</organism>
<name>D3UGM7_HELM1</name>
<dbReference type="SUPFAM" id="SSF51261">
    <property type="entry name" value="Duplicated hybrid motif"/>
    <property type="match status" value="1"/>
</dbReference>
<keyword evidence="1" id="KW-0175">Coiled coil</keyword>
<dbReference type="STRING" id="679897.HMU03860"/>
<dbReference type="Gene3D" id="2.70.70.10">
    <property type="entry name" value="Glucose Permease (Domain IIA)"/>
    <property type="match status" value="1"/>
</dbReference>